<feature type="compositionally biased region" description="Pro residues" evidence="14">
    <location>
        <begin position="9"/>
        <end position="20"/>
    </location>
</feature>
<evidence type="ECO:0000256" key="11">
    <source>
        <dbReference type="ARBA" id="ARBA00042639"/>
    </source>
</evidence>
<dbReference type="FunFam" id="3.40.30.10:FF:000007">
    <property type="entry name" value="Thioredoxin-dependent thiol peroxidase"/>
    <property type="match status" value="1"/>
</dbReference>
<reference evidence="16 17" key="2">
    <citation type="submission" date="2020-05" db="EMBL/GenBank/DDBJ databases">
        <title>Draft genome sequence of Desulfovibrio sp. strainFSS-1.</title>
        <authorList>
            <person name="Shimoshige H."/>
            <person name="Kobayashi H."/>
            <person name="Maekawa T."/>
        </authorList>
    </citation>
    <scope>NUCLEOTIDE SEQUENCE [LARGE SCALE GENOMIC DNA]</scope>
    <source>
        <strain evidence="16 17">SIID29052-01</strain>
    </source>
</reference>
<dbReference type="PANTHER" id="PTHR42801">
    <property type="entry name" value="THIOREDOXIN-DEPENDENT PEROXIDE REDUCTASE"/>
    <property type="match status" value="1"/>
</dbReference>
<dbReference type="Pfam" id="PF00578">
    <property type="entry name" value="AhpC-TSA"/>
    <property type="match status" value="1"/>
</dbReference>
<proteinExistence type="inferred from homology"/>
<evidence type="ECO:0000256" key="3">
    <source>
        <dbReference type="ARBA" id="ARBA00013017"/>
    </source>
</evidence>
<keyword evidence="4 16" id="KW-0575">Peroxidase</keyword>
<accession>A0A6V8LTT7</accession>
<dbReference type="GO" id="GO:0034599">
    <property type="term" value="P:cellular response to oxidative stress"/>
    <property type="evidence" value="ECO:0007669"/>
    <property type="project" value="TreeGrafter"/>
</dbReference>
<dbReference type="RefSeq" id="WP_173087021.1">
    <property type="nucleotide sequence ID" value="NZ_BLTE01000025.1"/>
</dbReference>
<keyword evidence="17" id="KW-1185">Reference proteome</keyword>
<dbReference type="InterPro" id="IPR036249">
    <property type="entry name" value="Thioredoxin-like_sf"/>
</dbReference>
<evidence type="ECO:0000259" key="15">
    <source>
        <dbReference type="PROSITE" id="PS51352"/>
    </source>
</evidence>
<dbReference type="EC" id="1.11.1.24" evidence="3"/>
<protein>
    <recommendedName>
        <fullName evidence="3">thioredoxin-dependent peroxiredoxin</fullName>
        <ecNumber evidence="3">1.11.1.24</ecNumber>
    </recommendedName>
    <alternativeName>
        <fullName evidence="9">Thioredoxin peroxidase</fullName>
    </alternativeName>
    <alternativeName>
        <fullName evidence="11">Thioredoxin-dependent peroxiredoxin Bcp</fullName>
    </alternativeName>
</protein>
<evidence type="ECO:0000313" key="17">
    <source>
        <dbReference type="Proteomes" id="UP000494245"/>
    </source>
</evidence>
<dbReference type="InterPro" id="IPR000866">
    <property type="entry name" value="AhpC/TSA"/>
</dbReference>
<keyword evidence="7" id="KW-1015">Disulfide bond</keyword>
<evidence type="ECO:0000256" key="14">
    <source>
        <dbReference type="SAM" id="MobiDB-lite"/>
    </source>
</evidence>
<evidence type="ECO:0000256" key="4">
    <source>
        <dbReference type="ARBA" id="ARBA00022559"/>
    </source>
</evidence>
<keyword evidence="6 16" id="KW-0560">Oxidoreductase</keyword>
<feature type="domain" description="Thioredoxin" evidence="15">
    <location>
        <begin position="15"/>
        <end position="172"/>
    </location>
</feature>
<dbReference type="EMBL" id="BLTE01000025">
    <property type="protein sequence ID" value="GFK95882.1"/>
    <property type="molecule type" value="Genomic_DNA"/>
</dbReference>
<comment type="function">
    <text evidence="1">Thiol-specific peroxidase that catalyzes the reduction of hydrogen peroxide and organic hydroperoxides to water and alcohols, respectively. Plays a role in cell protection against oxidative stress by detoxifying peroxides and as sensor of hydrogen peroxide-mediated signaling events.</text>
</comment>
<comment type="similarity">
    <text evidence="10">Belongs to the peroxiredoxin family. BCP/PrxQ subfamily.</text>
</comment>
<sequence length="173" mass="18012">MADKQTGTPSPPAGPAPGEPAPAFTLTAALPGGGEETVSLESLAGRWTVLYAYPKDQTSGCTTEAQEFTALADRFEALGARVLGVSRDSLKAHHAFIAKKDLGVALLSDPSTETLRALGSWGLKTQCGKTCEGTIRSTLLVGPDLKVAARWAKAASKGHAAQVLEKLEELVRG</sequence>
<evidence type="ECO:0000256" key="13">
    <source>
        <dbReference type="PIRSR" id="PIRSR000239-1"/>
    </source>
</evidence>
<comment type="catalytic activity">
    <reaction evidence="12">
        <text>a hydroperoxide + [thioredoxin]-dithiol = an alcohol + [thioredoxin]-disulfide + H2O</text>
        <dbReference type="Rhea" id="RHEA:62620"/>
        <dbReference type="Rhea" id="RHEA-COMP:10698"/>
        <dbReference type="Rhea" id="RHEA-COMP:10700"/>
        <dbReference type="ChEBI" id="CHEBI:15377"/>
        <dbReference type="ChEBI" id="CHEBI:29950"/>
        <dbReference type="ChEBI" id="CHEBI:30879"/>
        <dbReference type="ChEBI" id="CHEBI:35924"/>
        <dbReference type="ChEBI" id="CHEBI:50058"/>
        <dbReference type="EC" id="1.11.1.24"/>
    </reaction>
</comment>
<dbReference type="AlphaFoldDB" id="A0A6V8LTT7"/>
<evidence type="ECO:0000256" key="2">
    <source>
        <dbReference type="ARBA" id="ARBA00011245"/>
    </source>
</evidence>
<dbReference type="Gene3D" id="3.40.30.10">
    <property type="entry name" value="Glutaredoxin"/>
    <property type="match status" value="1"/>
</dbReference>
<evidence type="ECO:0000256" key="12">
    <source>
        <dbReference type="ARBA" id="ARBA00049091"/>
    </source>
</evidence>
<evidence type="ECO:0000256" key="8">
    <source>
        <dbReference type="ARBA" id="ARBA00023284"/>
    </source>
</evidence>
<comment type="caution">
    <text evidence="16">The sequence shown here is derived from an EMBL/GenBank/DDBJ whole genome shotgun (WGS) entry which is preliminary data.</text>
</comment>
<evidence type="ECO:0000256" key="7">
    <source>
        <dbReference type="ARBA" id="ARBA00023157"/>
    </source>
</evidence>
<evidence type="ECO:0000256" key="5">
    <source>
        <dbReference type="ARBA" id="ARBA00022862"/>
    </source>
</evidence>
<name>A0A6V8LTT7_9BACT</name>
<reference evidence="16 17" key="1">
    <citation type="submission" date="2020-04" db="EMBL/GenBank/DDBJ databases">
        <authorList>
            <consortium name="Desulfovibrio sp. FSS-1 genome sequencing consortium"/>
            <person name="Shimoshige H."/>
            <person name="Kobayashi H."/>
            <person name="Maekawa T."/>
        </authorList>
    </citation>
    <scope>NUCLEOTIDE SEQUENCE [LARGE SCALE GENOMIC DNA]</scope>
    <source>
        <strain evidence="16 17">SIID29052-01</strain>
    </source>
</reference>
<dbReference type="GO" id="GO:0008379">
    <property type="term" value="F:thioredoxin peroxidase activity"/>
    <property type="evidence" value="ECO:0007669"/>
    <property type="project" value="TreeGrafter"/>
</dbReference>
<dbReference type="SUPFAM" id="SSF52833">
    <property type="entry name" value="Thioredoxin-like"/>
    <property type="match status" value="1"/>
</dbReference>
<dbReference type="PANTHER" id="PTHR42801:SF4">
    <property type="entry name" value="AHPC_TSA FAMILY PROTEIN"/>
    <property type="match status" value="1"/>
</dbReference>
<evidence type="ECO:0000256" key="6">
    <source>
        <dbReference type="ARBA" id="ARBA00023002"/>
    </source>
</evidence>
<evidence type="ECO:0000313" key="16">
    <source>
        <dbReference type="EMBL" id="GFK95882.1"/>
    </source>
</evidence>
<dbReference type="Proteomes" id="UP000494245">
    <property type="component" value="Unassembled WGS sequence"/>
</dbReference>
<evidence type="ECO:0000256" key="9">
    <source>
        <dbReference type="ARBA" id="ARBA00032824"/>
    </source>
</evidence>
<dbReference type="InterPro" id="IPR013766">
    <property type="entry name" value="Thioredoxin_domain"/>
</dbReference>
<dbReference type="PROSITE" id="PS51352">
    <property type="entry name" value="THIOREDOXIN_2"/>
    <property type="match status" value="1"/>
</dbReference>
<comment type="subunit">
    <text evidence="2">Monomer.</text>
</comment>
<dbReference type="PIRSF" id="PIRSF000239">
    <property type="entry name" value="AHPC"/>
    <property type="match status" value="1"/>
</dbReference>
<dbReference type="InterPro" id="IPR024706">
    <property type="entry name" value="Peroxiredoxin_AhpC-typ"/>
</dbReference>
<evidence type="ECO:0000256" key="1">
    <source>
        <dbReference type="ARBA" id="ARBA00003330"/>
    </source>
</evidence>
<keyword evidence="8" id="KW-0676">Redox-active center</keyword>
<organism evidence="16 17">
    <name type="scientific">Fundidesulfovibrio magnetotacticus</name>
    <dbReference type="NCBI Taxonomy" id="2730080"/>
    <lineage>
        <taxon>Bacteria</taxon>
        <taxon>Pseudomonadati</taxon>
        <taxon>Thermodesulfobacteriota</taxon>
        <taxon>Desulfovibrionia</taxon>
        <taxon>Desulfovibrionales</taxon>
        <taxon>Desulfovibrionaceae</taxon>
        <taxon>Fundidesulfovibrio</taxon>
    </lineage>
</organism>
<gene>
    <name evidence="16" type="primary">bcp</name>
    <name evidence="16" type="ORF">NNJEOMEG_03755</name>
</gene>
<dbReference type="CDD" id="cd03017">
    <property type="entry name" value="PRX_BCP"/>
    <property type="match status" value="1"/>
</dbReference>
<feature type="active site" description="Cysteine sulfenic acid (-SOH) intermediate; for peroxidase activity" evidence="13">
    <location>
        <position position="61"/>
    </location>
</feature>
<dbReference type="InterPro" id="IPR050924">
    <property type="entry name" value="Peroxiredoxin_BCP/PrxQ"/>
</dbReference>
<feature type="region of interest" description="Disordered" evidence="14">
    <location>
        <begin position="1"/>
        <end position="25"/>
    </location>
</feature>
<dbReference type="GO" id="GO:0045454">
    <property type="term" value="P:cell redox homeostasis"/>
    <property type="evidence" value="ECO:0007669"/>
    <property type="project" value="TreeGrafter"/>
</dbReference>
<dbReference type="GO" id="GO:0005737">
    <property type="term" value="C:cytoplasm"/>
    <property type="evidence" value="ECO:0007669"/>
    <property type="project" value="TreeGrafter"/>
</dbReference>
<keyword evidence="5" id="KW-0049">Antioxidant</keyword>
<evidence type="ECO:0000256" key="10">
    <source>
        <dbReference type="ARBA" id="ARBA00038489"/>
    </source>
</evidence>